<dbReference type="Proteomes" id="UP000807025">
    <property type="component" value="Unassembled WGS sequence"/>
</dbReference>
<gene>
    <name evidence="2" type="ORF">BDN71DRAFT_665570</name>
</gene>
<reference evidence="2" key="1">
    <citation type="submission" date="2020-11" db="EMBL/GenBank/DDBJ databases">
        <authorList>
            <consortium name="DOE Joint Genome Institute"/>
            <person name="Ahrendt S."/>
            <person name="Riley R."/>
            <person name="Andreopoulos W."/>
            <person name="Labutti K."/>
            <person name="Pangilinan J."/>
            <person name="Ruiz-Duenas F.J."/>
            <person name="Barrasa J.M."/>
            <person name="Sanchez-Garcia M."/>
            <person name="Camarero S."/>
            <person name="Miyauchi S."/>
            <person name="Serrano A."/>
            <person name="Linde D."/>
            <person name="Babiker R."/>
            <person name="Drula E."/>
            <person name="Ayuso-Fernandez I."/>
            <person name="Pacheco R."/>
            <person name="Padilla G."/>
            <person name="Ferreira P."/>
            <person name="Barriuso J."/>
            <person name="Kellner H."/>
            <person name="Castanera R."/>
            <person name="Alfaro M."/>
            <person name="Ramirez L."/>
            <person name="Pisabarro A.G."/>
            <person name="Kuo A."/>
            <person name="Tritt A."/>
            <person name="Lipzen A."/>
            <person name="He G."/>
            <person name="Yan M."/>
            <person name="Ng V."/>
            <person name="Cullen D."/>
            <person name="Martin F."/>
            <person name="Rosso M.-N."/>
            <person name="Henrissat B."/>
            <person name="Hibbett D."/>
            <person name="Martinez A.T."/>
            <person name="Grigoriev I.V."/>
        </authorList>
    </citation>
    <scope>NUCLEOTIDE SEQUENCE</scope>
    <source>
        <strain evidence="2">ATCC 90797</strain>
    </source>
</reference>
<dbReference type="SUPFAM" id="SSF89372">
    <property type="entry name" value="Fucose-specific lectin"/>
    <property type="match status" value="1"/>
</dbReference>
<sequence>MPPRGAPHPRLLSAPRLPDPGALKRCGMGFQRDHAPPPSRHAFAAAHRRDGHRTGGPRTTSRTVVGIFVSTAESCWGSIRLGVRAKLHSPLAAVTWVNSKDRQIRVYYLDDDDIIREYFFTRRKGGTIVRPASLRLYNACQSCAVLEAVSNCLHVLDPRVLPASWKGYH</sequence>
<organism evidence="2 3">
    <name type="scientific">Pleurotus eryngii</name>
    <name type="common">Boletus of the steppes</name>
    <dbReference type="NCBI Taxonomy" id="5323"/>
    <lineage>
        <taxon>Eukaryota</taxon>
        <taxon>Fungi</taxon>
        <taxon>Dikarya</taxon>
        <taxon>Basidiomycota</taxon>
        <taxon>Agaricomycotina</taxon>
        <taxon>Agaricomycetes</taxon>
        <taxon>Agaricomycetidae</taxon>
        <taxon>Agaricales</taxon>
        <taxon>Pleurotineae</taxon>
        <taxon>Pleurotaceae</taxon>
        <taxon>Pleurotus</taxon>
    </lineage>
</organism>
<feature type="region of interest" description="Disordered" evidence="1">
    <location>
        <begin position="23"/>
        <end position="59"/>
    </location>
</feature>
<name>A0A9P6D839_PLEER</name>
<dbReference type="EMBL" id="MU154797">
    <property type="protein sequence ID" value="KAF9487254.1"/>
    <property type="molecule type" value="Genomic_DNA"/>
</dbReference>
<dbReference type="AlphaFoldDB" id="A0A9P6D839"/>
<proteinExistence type="predicted"/>
<protein>
    <submittedName>
        <fullName evidence="2">Uncharacterized protein</fullName>
    </submittedName>
</protein>
<keyword evidence="3" id="KW-1185">Reference proteome</keyword>
<dbReference type="Gene3D" id="2.120.10.70">
    <property type="entry name" value="Fucose-specific lectin"/>
    <property type="match status" value="1"/>
</dbReference>
<accession>A0A9P6D839</accession>
<evidence type="ECO:0000313" key="2">
    <source>
        <dbReference type="EMBL" id="KAF9487254.1"/>
    </source>
</evidence>
<evidence type="ECO:0000256" key="1">
    <source>
        <dbReference type="SAM" id="MobiDB-lite"/>
    </source>
</evidence>
<comment type="caution">
    <text evidence="2">The sequence shown here is derived from an EMBL/GenBank/DDBJ whole genome shotgun (WGS) entry which is preliminary data.</text>
</comment>
<evidence type="ECO:0000313" key="3">
    <source>
        <dbReference type="Proteomes" id="UP000807025"/>
    </source>
</evidence>